<dbReference type="Gene3D" id="1.25.10.10">
    <property type="entry name" value="Leucine-rich Repeat Variant"/>
    <property type="match status" value="1"/>
</dbReference>
<dbReference type="EMBL" id="FRYL01000023">
    <property type="protein sequence ID" value="SHO80987.1"/>
    <property type="molecule type" value="Genomic_DNA"/>
</dbReference>
<name>A0A1W1EJH8_9ZZZZ</name>
<organism evidence="1">
    <name type="scientific">hydrothermal vent metagenome</name>
    <dbReference type="NCBI Taxonomy" id="652676"/>
    <lineage>
        <taxon>unclassified sequences</taxon>
        <taxon>metagenomes</taxon>
        <taxon>ecological metagenomes</taxon>
    </lineage>
</organism>
<dbReference type="AlphaFoldDB" id="A0A1W1EJH8"/>
<dbReference type="InterPro" id="IPR011989">
    <property type="entry name" value="ARM-like"/>
</dbReference>
<sequence>MHLQKILEQLDNIDLSVIKLKNILIEFKNNIEIMNALASHINKKSIMYEYNQEEIELMVNLLVKLSYIDNINIKIAVAKNSYTPNYILKKLSKSRVDLIRATVSTNENANSYILNRLYKDRVEIVIDALAGNSATPIKILDKLSRSRDKMIRMRVAENPSTPKYILERLISNSDGDVIKASKNSLN</sequence>
<proteinExistence type="predicted"/>
<accession>A0A1W1EJH8</accession>
<reference evidence="1" key="1">
    <citation type="submission" date="2016-10" db="EMBL/GenBank/DDBJ databases">
        <authorList>
            <person name="de Groot N.N."/>
        </authorList>
    </citation>
    <scope>NUCLEOTIDE SEQUENCE</scope>
</reference>
<gene>
    <name evidence="1" type="ORF">MNB_SV-15-39</name>
</gene>
<protein>
    <submittedName>
        <fullName evidence="1">Leucine rich repeat variant</fullName>
    </submittedName>
</protein>
<evidence type="ECO:0000313" key="1">
    <source>
        <dbReference type="EMBL" id="SHO80987.1"/>
    </source>
</evidence>